<evidence type="ECO:0000256" key="2">
    <source>
        <dbReference type="ARBA" id="ARBA00022525"/>
    </source>
</evidence>
<evidence type="ECO:0000256" key="4">
    <source>
        <dbReference type="SAM" id="SignalP"/>
    </source>
</evidence>
<dbReference type="EMBL" id="CP118615">
    <property type="protein sequence ID" value="WDZ87051.1"/>
    <property type="molecule type" value="Genomic_DNA"/>
</dbReference>
<dbReference type="Pfam" id="PF13229">
    <property type="entry name" value="Beta_helix"/>
    <property type="match status" value="1"/>
</dbReference>
<dbReference type="Proteomes" id="UP001219605">
    <property type="component" value="Chromosome"/>
</dbReference>
<dbReference type="Gene3D" id="2.160.20.10">
    <property type="entry name" value="Single-stranded right-handed beta-helix, Pectin lyase-like"/>
    <property type="match status" value="1"/>
</dbReference>
<dbReference type="InterPro" id="IPR011050">
    <property type="entry name" value="Pectin_lyase_fold/virulence"/>
</dbReference>
<feature type="signal peptide" evidence="4">
    <location>
        <begin position="1"/>
        <end position="27"/>
    </location>
</feature>
<dbReference type="SUPFAM" id="SSF51126">
    <property type="entry name" value="Pectin lyase-like"/>
    <property type="match status" value="1"/>
</dbReference>
<reference evidence="7 8" key="1">
    <citation type="submission" date="2023-02" db="EMBL/GenBank/DDBJ databases">
        <authorList>
            <person name="Mo P."/>
        </authorList>
    </citation>
    <scope>NUCLEOTIDE SEQUENCE [LARGE SCALE GENOMIC DNA]</scope>
    <source>
        <strain evidence="7 8">HUAS 3</strain>
    </source>
</reference>
<keyword evidence="2" id="KW-0964">Secreted</keyword>
<feature type="domain" description="Carbohydrate-binding module family 96" evidence="6">
    <location>
        <begin position="76"/>
        <end position="219"/>
    </location>
</feature>
<organism evidence="7 8">
    <name type="scientific">Micromonospora cathayae</name>
    <dbReference type="NCBI Taxonomy" id="3028804"/>
    <lineage>
        <taxon>Bacteria</taxon>
        <taxon>Bacillati</taxon>
        <taxon>Actinomycetota</taxon>
        <taxon>Actinomycetes</taxon>
        <taxon>Micromonosporales</taxon>
        <taxon>Micromonosporaceae</taxon>
        <taxon>Micromonospora</taxon>
    </lineage>
</organism>
<dbReference type="InterPro" id="IPR012334">
    <property type="entry name" value="Pectin_lyas_fold"/>
</dbReference>
<dbReference type="RefSeq" id="WP_275033936.1">
    <property type="nucleotide sequence ID" value="NZ_CP118615.1"/>
</dbReference>
<dbReference type="InterPro" id="IPR022441">
    <property type="entry name" value="Para_beta_helix_rpt-2"/>
</dbReference>
<evidence type="ECO:0000259" key="5">
    <source>
        <dbReference type="Pfam" id="PF13229"/>
    </source>
</evidence>
<evidence type="ECO:0000313" key="8">
    <source>
        <dbReference type="Proteomes" id="UP001219605"/>
    </source>
</evidence>
<proteinExistence type="predicted"/>
<accession>A0ABY7ZVH2</accession>
<evidence type="ECO:0000256" key="1">
    <source>
        <dbReference type="ARBA" id="ARBA00004613"/>
    </source>
</evidence>
<dbReference type="NCBIfam" id="NF033679">
    <property type="entry name" value="DNRLRE_dom"/>
    <property type="match status" value="1"/>
</dbReference>
<dbReference type="InterPro" id="IPR006626">
    <property type="entry name" value="PbH1"/>
</dbReference>
<keyword evidence="3 4" id="KW-0732">Signal</keyword>
<feature type="chain" id="PRO_5046173060" evidence="4">
    <location>
        <begin position="28"/>
        <end position="553"/>
    </location>
</feature>
<dbReference type="InterPro" id="IPR039448">
    <property type="entry name" value="Beta_helix"/>
</dbReference>
<sequence length="553" mass="57103">MTRTTRGRLVRPVVVLGLVVAAHSVLAAPATAATTRSPAATTRSPTVAATTPVPAAAAALTTTRGPAADGPTTLAALYPVADAWVDSINPTANHGTGSYLKADGLPVAVAYLRFTVQGAGTDPSGVLRLHLETASSTGVEVRAVDDTTWEENTLTYHNAPPTGAVVGSSGPVEAGTWVSVDVSSLITGNGPVTFALTTGNDTGIRITSREGTQKPELLVPAPPNPSPYLVTRTGSTTYQAVSQVTGFTYTGRLKTVVESAVTELDGRGGGTIQFDSGTFDLGTDYFKLVEIDDVTFVGAGMDLTFIRNSSSASADTEPFNTKGAVRMVVRDLTVSAGGPARSTSDALDFDDGIDVLVERVRVNAARGRGIVFDGKNQGWSSTGNTVRNCVVTGTFSDGIELLSASRNTVSGCQINHVGGHGIQVNRSSSGADQPNKTSDRNLVTGNVVDHAGQDGVNVDGGEANQIMNNRITNSSDTSTGRDGIRITTPTGVPCLDNVVAGNVATDDQVIKTQRYGLYVASSECRTTVVGPGNDFAGNRSGTIRDAGTGTIYH</sequence>
<gene>
    <name evidence="7" type="ORF">PVK37_11920</name>
</gene>
<evidence type="ECO:0000259" key="6">
    <source>
        <dbReference type="Pfam" id="PF24517"/>
    </source>
</evidence>
<protein>
    <submittedName>
        <fullName evidence="7">Right-handed parallel beta-helix repeat-containing protein</fullName>
    </submittedName>
</protein>
<evidence type="ECO:0000256" key="3">
    <source>
        <dbReference type="ARBA" id="ARBA00022729"/>
    </source>
</evidence>
<evidence type="ECO:0000313" key="7">
    <source>
        <dbReference type="EMBL" id="WDZ87051.1"/>
    </source>
</evidence>
<dbReference type="Pfam" id="PF24517">
    <property type="entry name" value="CBM96"/>
    <property type="match status" value="1"/>
</dbReference>
<dbReference type="NCBIfam" id="TIGR03804">
    <property type="entry name" value="para_beta_helix"/>
    <property type="match status" value="1"/>
</dbReference>
<keyword evidence="8" id="KW-1185">Reference proteome</keyword>
<feature type="domain" description="Right handed beta helix" evidence="5">
    <location>
        <begin position="382"/>
        <end position="548"/>
    </location>
</feature>
<name>A0ABY7ZVH2_9ACTN</name>
<comment type="subcellular location">
    <subcellularLocation>
        <location evidence="1">Secreted</location>
    </subcellularLocation>
</comment>
<dbReference type="SMART" id="SM00710">
    <property type="entry name" value="PbH1"/>
    <property type="match status" value="6"/>
</dbReference>
<dbReference type="InterPro" id="IPR055372">
    <property type="entry name" value="CBM96"/>
</dbReference>